<dbReference type="AlphaFoldDB" id="A0A164NUK4"/>
<accession>A0A164NUK4</accession>
<dbReference type="Proteomes" id="UP000076722">
    <property type="component" value="Unassembled WGS sequence"/>
</dbReference>
<dbReference type="EMBL" id="KV419440">
    <property type="protein sequence ID" value="KZS88056.1"/>
    <property type="molecule type" value="Genomic_DNA"/>
</dbReference>
<sequence>MSDDDHDSLFGSPPPSPTGRGRSPPLALPGSVNQNVGTIALFGLHNSFSESSAAHLASAEIRPSPARARPQNSRTSSQNSLTPPSGPPPARPLAPVLDFPESGSAPPRQLLRSHPSLLGVAGTVAQVDTSRLRVHYPHGTGSSSNPIDLDADTPTPTARNQRPLRLPFPPSRIQNACTSSRDILSQAVMSQLDKTSLSSQSELSPTHIAMAAFLRRDPRFPSILKGLIGFIATPKCSQTSTSPSTPPPSKRVKLRHVPAGADHWDVPYPFLRGEGPEKYQESWAAQRRKQLLLELSHLLRDAYAYVKEKTEHASTRQAKPLQPSNGPPHIPTPARSKSYSPESVPAPETPEPFVGGSIDSWLSAQPSHSNVECSDAVLEDIMALIQSAAGTSPSIENFSPHWDTDFSYNDQYPSFYQYPDIQAFPLFDTQTFPDSPISQCAIDPMLCPVPTSSSNNDWLFGTQALQPPQDGIASPITSFPSTSTSSGVTPDAVSYTDSPPIMKITLPSIERDDHSARQFASSSANITKRNSTKSDVLAKAKLRRQTLVREIEKAKLELWGCTIEAGVLKNLQSIRPATSAS</sequence>
<evidence type="ECO:0000256" key="1">
    <source>
        <dbReference type="SAM" id="MobiDB-lite"/>
    </source>
</evidence>
<keyword evidence="3" id="KW-1185">Reference proteome</keyword>
<proteinExistence type="predicted"/>
<dbReference type="OrthoDB" id="3264780at2759"/>
<protein>
    <submittedName>
        <fullName evidence="2">Uncharacterized protein</fullName>
    </submittedName>
</protein>
<organism evidence="2 3">
    <name type="scientific">Sistotremastrum niveocremeum HHB9708</name>
    <dbReference type="NCBI Taxonomy" id="1314777"/>
    <lineage>
        <taxon>Eukaryota</taxon>
        <taxon>Fungi</taxon>
        <taxon>Dikarya</taxon>
        <taxon>Basidiomycota</taxon>
        <taxon>Agaricomycotina</taxon>
        <taxon>Agaricomycetes</taxon>
        <taxon>Sistotremastrales</taxon>
        <taxon>Sistotremastraceae</taxon>
        <taxon>Sertulicium</taxon>
        <taxon>Sertulicium niveocremeum</taxon>
    </lineage>
</organism>
<name>A0A164NUK4_9AGAM</name>
<feature type="region of interest" description="Disordered" evidence="1">
    <location>
        <begin position="310"/>
        <end position="357"/>
    </location>
</feature>
<dbReference type="STRING" id="1314777.A0A164NUK4"/>
<evidence type="ECO:0000313" key="3">
    <source>
        <dbReference type="Proteomes" id="UP000076722"/>
    </source>
</evidence>
<evidence type="ECO:0000313" key="2">
    <source>
        <dbReference type="EMBL" id="KZS88056.1"/>
    </source>
</evidence>
<feature type="compositionally biased region" description="Polar residues" evidence="1">
    <location>
        <begin position="70"/>
        <end position="79"/>
    </location>
</feature>
<feature type="region of interest" description="Disordered" evidence="1">
    <location>
        <begin position="137"/>
        <end position="171"/>
    </location>
</feature>
<feature type="region of interest" description="Disordered" evidence="1">
    <location>
        <begin position="52"/>
        <end position="109"/>
    </location>
</feature>
<gene>
    <name evidence="2" type="ORF">SISNIDRAFT_490410</name>
</gene>
<feature type="region of interest" description="Disordered" evidence="1">
    <location>
        <begin position="1"/>
        <end position="32"/>
    </location>
</feature>
<reference evidence="2 3" key="1">
    <citation type="journal article" date="2016" name="Mol. Biol. Evol.">
        <title>Comparative Genomics of Early-Diverging Mushroom-Forming Fungi Provides Insights into the Origins of Lignocellulose Decay Capabilities.</title>
        <authorList>
            <person name="Nagy L.G."/>
            <person name="Riley R."/>
            <person name="Tritt A."/>
            <person name="Adam C."/>
            <person name="Daum C."/>
            <person name="Floudas D."/>
            <person name="Sun H."/>
            <person name="Yadav J.S."/>
            <person name="Pangilinan J."/>
            <person name="Larsson K.H."/>
            <person name="Matsuura K."/>
            <person name="Barry K."/>
            <person name="Labutti K."/>
            <person name="Kuo R."/>
            <person name="Ohm R.A."/>
            <person name="Bhattacharya S.S."/>
            <person name="Shirouzu T."/>
            <person name="Yoshinaga Y."/>
            <person name="Martin F.M."/>
            <person name="Grigoriev I.V."/>
            <person name="Hibbett D.S."/>
        </authorList>
    </citation>
    <scope>NUCLEOTIDE SEQUENCE [LARGE SCALE GENOMIC DNA]</scope>
    <source>
        <strain evidence="2 3">HHB9708</strain>
    </source>
</reference>